<proteinExistence type="predicted"/>
<organism evidence="2 3">
    <name type="scientific">Lolium multiflorum</name>
    <name type="common">Italian ryegrass</name>
    <name type="synonym">Lolium perenne subsp. multiflorum</name>
    <dbReference type="NCBI Taxonomy" id="4521"/>
    <lineage>
        <taxon>Eukaryota</taxon>
        <taxon>Viridiplantae</taxon>
        <taxon>Streptophyta</taxon>
        <taxon>Embryophyta</taxon>
        <taxon>Tracheophyta</taxon>
        <taxon>Spermatophyta</taxon>
        <taxon>Magnoliopsida</taxon>
        <taxon>Liliopsida</taxon>
        <taxon>Poales</taxon>
        <taxon>Poaceae</taxon>
        <taxon>BOP clade</taxon>
        <taxon>Pooideae</taxon>
        <taxon>Poodae</taxon>
        <taxon>Poeae</taxon>
        <taxon>Poeae Chloroplast Group 2 (Poeae type)</taxon>
        <taxon>Loliodinae</taxon>
        <taxon>Loliinae</taxon>
        <taxon>Lolium</taxon>
    </lineage>
</organism>
<sequence>MLKSAEIEIRKEHQVLMVNKTTSFKKHGKPNNKGNFKKGAQESCAPPEKPKADPKPDTVCYYCKEKGHWKRNFSKYLADLKSGLIKKKKDRRAYEVGPRGALTIGRRGQHGAAPAYGVGPRAPPTLPFRLLKLSVAKPYYREPRYEIVPDAANPISGIQEIASGIPPERESSPEDSTSP</sequence>
<comment type="caution">
    <text evidence="2">The sequence shown here is derived from an EMBL/GenBank/DDBJ whole genome shotgun (WGS) entry which is preliminary data.</text>
</comment>
<dbReference type="Gene3D" id="4.10.60.10">
    <property type="entry name" value="Zinc finger, CCHC-type"/>
    <property type="match status" value="1"/>
</dbReference>
<dbReference type="InterPro" id="IPR036875">
    <property type="entry name" value="Znf_CCHC_sf"/>
</dbReference>
<feature type="region of interest" description="Disordered" evidence="1">
    <location>
        <begin position="159"/>
        <end position="179"/>
    </location>
</feature>
<protein>
    <submittedName>
        <fullName evidence="2">Uncharacterized protein</fullName>
    </submittedName>
</protein>
<dbReference type="GO" id="GO:0003676">
    <property type="term" value="F:nucleic acid binding"/>
    <property type="evidence" value="ECO:0007669"/>
    <property type="project" value="InterPro"/>
</dbReference>
<dbReference type="Proteomes" id="UP001231189">
    <property type="component" value="Unassembled WGS sequence"/>
</dbReference>
<dbReference type="SUPFAM" id="SSF57756">
    <property type="entry name" value="Retrovirus zinc finger-like domains"/>
    <property type="match status" value="1"/>
</dbReference>
<gene>
    <name evidence="2" type="ORF">QYE76_037830</name>
</gene>
<dbReference type="EMBL" id="JAUUTY010000002">
    <property type="protein sequence ID" value="KAK1676982.1"/>
    <property type="molecule type" value="Genomic_DNA"/>
</dbReference>
<dbReference type="GO" id="GO:0008270">
    <property type="term" value="F:zinc ion binding"/>
    <property type="evidence" value="ECO:0007669"/>
    <property type="project" value="InterPro"/>
</dbReference>
<dbReference type="AlphaFoldDB" id="A0AAD8WQB6"/>
<evidence type="ECO:0000256" key="1">
    <source>
        <dbReference type="SAM" id="MobiDB-lite"/>
    </source>
</evidence>
<feature type="region of interest" description="Disordered" evidence="1">
    <location>
        <begin position="19"/>
        <end position="56"/>
    </location>
</feature>
<keyword evidence="3" id="KW-1185">Reference proteome</keyword>
<evidence type="ECO:0000313" key="3">
    <source>
        <dbReference type="Proteomes" id="UP001231189"/>
    </source>
</evidence>
<reference evidence="2" key="1">
    <citation type="submission" date="2023-07" db="EMBL/GenBank/DDBJ databases">
        <title>A chromosome-level genome assembly of Lolium multiflorum.</title>
        <authorList>
            <person name="Chen Y."/>
            <person name="Copetti D."/>
            <person name="Kolliker R."/>
            <person name="Studer B."/>
        </authorList>
    </citation>
    <scope>NUCLEOTIDE SEQUENCE</scope>
    <source>
        <strain evidence="2">02402/16</strain>
        <tissue evidence="2">Leaf</tissue>
    </source>
</reference>
<evidence type="ECO:0000313" key="2">
    <source>
        <dbReference type="EMBL" id="KAK1676982.1"/>
    </source>
</evidence>
<name>A0AAD8WQB6_LOLMU</name>
<accession>A0AAD8WQB6</accession>